<dbReference type="FunFam" id="1.10.230.10:FF:000002">
    <property type="entry name" value="Citrate synthase"/>
    <property type="match status" value="1"/>
</dbReference>
<evidence type="ECO:0000256" key="7">
    <source>
        <dbReference type="PIRNR" id="PIRNR001369"/>
    </source>
</evidence>
<evidence type="ECO:0000256" key="6">
    <source>
        <dbReference type="NCBIfam" id="TIGR01798"/>
    </source>
</evidence>
<evidence type="ECO:0000256" key="4">
    <source>
        <dbReference type="ARBA" id="ARBA00022679"/>
    </source>
</evidence>
<protein>
    <recommendedName>
        <fullName evidence="6 7">Citrate synthase</fullName>
    </recommendedName>
</protein>
<feature type="active site" evidence="8">
    <location>
        <position position="301"/>
    </location>
</feature>
<dbReference type="PROSITE" id="PS00480">
    <property type="entry name" value="CITRATE_SYNTHASE"/>
    <property type="match status" value="1"/>
</dbReference>
<dbReference type="AlphaFoldDB" id="A0A6P1NDR7"/>
<dbReference type="InterPro" id="IPR016143">
    <property type="entry name" value="Citrate_synth-like_sm_a-sub"/>
</dbReference>
<dbReference type="SUPFAM" id="SSF48256">
    <property type="entry name" value="Citrate synthase"/>
    <property type="match status" value="1"/>
</dbReference>
<accession>A0A6P1NDR7</accession>
<dbReference type="InterPro" id="IPR036969">
    <property type="entry name" value="Citrate_synthase_sf"/>
</dbReference>
<dbReference type="InterPro" id="IPR002020">
    <property type="entry name" value="Citrate_synthase"/>
</dbReference>
<dbReference type="EMBL" id="CP047652">
    <property type="protein sequence ID" value="QHI95629.1"/>
    <property type="molecule type" value="Genomic_DNA"/>
</dbReference>
<dbReference type="PIRSF" id="PIRSF001369">
    <property type="entry name" value="Citrate_synth"/>
    <property type="match status" value="1"/>
</dbReference>
<dbReference type="Gene3D" id="2.20.28.60">
    <property type="match status" value="1"/>
</dbReference>
<reference evidence="11 12" key="1">
    <citation type="submission" date="2020-01" db="EMBL/GenBank/DDBJ databases">
        <title>Genome sequencing of strain KACC 21507.</title>
        <authorList>
            <person name="Heo J."/>
            <person name="Kim S.-J."/>
            <person name="Kim J.-S."/>
            <person name="Hong S.-B."/>
            <person name="Kwon S.-W."/>
        </authorList>
    </citation>
    <scope>NUCLEOTIDE SEQUENCE [LARGE SCALE GENOMIC DNA]</scope>
    <source>
        <strain evidence="11 12">KACC 21507</strain>
    </source>
</reference>
<dbReference type="PANTHER" id="PTHR42871:SF1">
    <property type="entry name" value="CITRATE SYNTHASE"/>
    <property type="match status" value="1"/>
</dbReference>
<comment type="similarity">
    <text evidence="2 7 10">Belongs to the citrate synthase family.</text>
</comment>
<dbReference type="Proteomes" id="UP000463975">
    <property type="component" value="Chromosome"/>
</dbReference>
<gene>
    <name evidence="11" type="ORF">GT348_04530</name>
</gene>
<comment type="catalytic activity">
    <reaction evidence="5 9">
        <text>oxaloacetate + acetyl-CoA + H2O = citrate + CoA + H(+)</text>
        <dbReference type="Rhea" id="RHEA:16845"/>
        <dbReference type="ChEBI" id="CHEBI:15377"/>
        <dbReference type="ChEBI" id="CHEBI:15378"/>
        <dbReference type="ChEBI" id="CHEBI:16452"/>
        <dbReference type="ChEBI" id="CHEBI:16947"/>
        <dbReference type="ChEBI" id="CHEBI:57287"/>
        <dbReference type="ChEBI" id="CHEBI:57288"/>
        <dbReference type="EC" id="2.3.3.16"/>
    </reaction>
</comment>
<dbReference type="GO" id="GO:0036440">
    <property type="term" value="F:citrate synthase activity"/>
    <property type="evidence" value="ECO:0007669"/>
    <property type="project" value="UniProtKB-EC"/>
</dbReference>
<dbReference type="GO" id="GO:0006099">
    <property type="term" value="P:tricarboxylic acid cycle"/>
    <property type="evidence" value="ECO:0007669"/>
    <property type="project" value="UniProtKB-UniRule"/>
</dbReference>
<keyword evidence="3 9" id="KW-0816">Tricarboxylic acid cycle</keyword>
<sequence length="424" mass="47686">MTKEKCESFSFAFPVMHGTMGPSVLDQRRLAQETGMFTFDPGFGSTAACESKITFIDGEKGILLHRGYPIEQLALHTDYTETAYLLLYGELPTKEQYDVFCEDMASQRLLNEQIRNFFNGFRRDAHPMAILCGTVAALSAFYSDVLQTKPCHHDLSARRLIAKVPTIAACAYKYTIGEPFIYPDETLPFSENLLYMLFSRPGRPYKADPVLARALDRILILHADHEQNASTSAVRLVGSTGSNPFACISAGIAALWGPSHGGANEAVLAMFDQIGSRENIPAFLERVKNKESGVRLMGFGHRVYRNFDPRAKLLQATYHEVIDTLGLKRDPCLDLAMELERIAIEDDYFIQRKLYPNVDFYSGLILKALGIPTSMFTAIFAIARTAGWVSHWIEMISNPTMRIARPRQLYTGKIQRDVLPMEER</sequence>
<evidence type="ECO:0000313" key="11">
    <source>
        <dbReference type="EMBL" id="QHI95629.1"/>
    </source>
</evidence>
<dbReference type="Gene3D" id="1.10.580.10">
    <property type="entry name" value="Citrate Synthase, domain 1"/>
    <property type="match status" value="1"/>
</dbReference>
<evidence type="ECO:0000256" key="8">
    <source>
        <dbReference type="PIRSR" id="PIRSR001369-1"/>
    </source>
</evidence>
<organism evidence="11 12">
    <name type="scientific">Aristophania vespae</name>
    <dbReference type="NCBI Taxonomy" id="2697033"/>
    <lineage>
        <taxon>Bacteria</taxon>
        <taxon>Pseudomonadati</taxon>
        <taxon>Pseudomonadota</taxon>
        <taxon>Alphaproteobacteria</taxon>
        <taxon>Acetobacterales</taxon>
        <taxon>Acetobacteraceae</taxon>
        <taxon>Aristophania</taxon>
    </lineage>
</organism>
<dbReference type="KEGG" id="bomb:GT348_04530"/>
<evidence type="ECO:0000256" key="5">
    <source>
        <dbReference type="ARBA" id="ARBA00049288"/>
    </source>
</evidence>
<dbReference type="Pfam" id="PF00285">
    <property type="entry name" value="Citrate_synt"/>
    <property type="match status" value="1"/>
</dbReference>
<dbReference type="RefSeq" id="WP_160618705.1">
    <property type="nucleotide sequence ID" value="NZ_CP047652.1"/>
</dbReference>
<evidence type="ECO:0000256" key="3">
    <source>
        <dbReference type="ARBA" id="ARBA00022532"/>
    </source>
</evidence>
<dbReference type="Gene3D" id="1.10.230.10">
    <property type="entry name" value="Cytochrome P450-Terp, domain 2"/>
    <property type="match status" value="1"/>
</dbReference>
<dbReference type="NCBIfam" id="TIGR01798">
    <property type="entry name" value="cit_synth_I"/>
    <property type="match status" value="1"/>
</dbReference>
<evidence type="ECO:0000256" key="10">
    <source>
        <dbReference type="RuleBase" id="RU003406"/>
    </source>
</evidence>
<evidence type="ECO:0000256" key="2">
    <source>
        <dbReference type="ARBA" id="ARBA00010566"/>
    </source>
</evidence>
<evidence type="ECO:0000313" key="12">
    <source>
        <dbReference type="Proteomes" id="UP000463975"/>
    </source>
</evidence>
<evidence type="ECO:0000256" key="1">
    <source>
        <dbReference type="ARBA" id="ARBA00004751"/>
    </source>
</evidence>
<dbReference type="NCBIfam" id="NF004126">
    <property type="entry name" value="PRK05614.1"/>
    <property type="match status" value="1"/>
</dbReference>
<proteinExistence type="inferred from homology"/>
<keyword evidence="12" id="KW-1185">Reference proteome</keyword>
<dbReference type="InterPro" id="IPR019810">
    <property type="entry name" value="Citrate_synthase_AS"/>
</dbReference>
<dbReference type="InterPro" id="IPR016142">
    <property type="entry name" value="Citrate_synth-like_lrg_a-sub"/>
</dbReference>
<dbReference type="UniPathway" id="UPA00223">
    <property type="reaction ID" value="UER00717"/>
</dbReference>
<dbReference type="PANTHER" id="PTHR42871">
    <property type="entry name" value="CITRATE SYNTHASE"/>
    <property type="match status" value="1"/>
</dbReference>
<keyword evidence="11" id="KW-0012">Acyltransferase</keyword>
<dbReference type="CDD" id="cd06114">
    <property type="entry name" value="EcCS_like"/>
    <property type="match status" value="1"/>
</dbReference>
<comment type="pathway">
    <text evidence="1 9">Carbohydrate metabolism; tricarboxylic acid cycle; isocitrate from oxaloacetate: step 1/2.</text>
</comment>
<evidence type="ECO:0000256" key="9">
    <source>
        <dbReference type="RuleBase" id="RU003370"/>
    </source>
</evidence>
<name>A0A6P1NDR7_9PROT</name>
<keyword evidence="4 7" id="KW-0808">Transferase</keyword>
<dbReference type="GO" id="GO:0005737">
    <property type="term" value="C:cytoplasm"/>
    <property type="evidence" value="ECO:0007669"/>
    <property type="project" value="InterPro"/>
</dbReference>
<feature type="active site" evidence="8">
    <location>
        <position position="359"/>
    </location>
</feature>
<dbReference type="InterPro" id="IPR010953">
    <property type="entry name" value="Citrate_synthase_typ-I"/>
</dbReference>
<dbReference type="InterPro" id="IPR024176">
    <property type="entry name" value="Citrate_synthase_bac-typ"/>
</dbReference>
<dbReference type="PRINTS" id="PR00143">
    <property type="entry name" value="CITRTSNTHASE"/>
</dbReference>